<dbReference type="EMBL" id="JANQBD010000010">
    <property type="protein sequence ID" value="MCR8632587.1"/>
    <property type="molecule type" value="Genomic_DNA"/>
</dbReference>
<name>A0ABT1YHC8_9BACL</name>
<dbReference type="Proteomes" id="UP001300012">
    <property type="component" value="Unassembled WGS sequence"/>
</dbReference>
<evidence type="ECO:0000313" key="2">
    <source>
        <dbReference type="EMBL" id="MCR8632587.1"/>
    </source>
</evidence>
<evidence type="ECO:0000313" key="3">
    <source>
        <dbReference type="Proteomes" id="UP001300012"/>
    </source>
</evidence>
<keyword evidence="2" id="KW-0456">Lyase</keyword>
<protein>
    <submittedName>
        <fullName evidence="2">Oligogalacturonate lyase family protein</fullName>
    </submittedName>
</protein>
<dbReference type="RefSeq" id="WP_258214172.1">
    <property type="nucleotide sequence ID" value="NZ_JANQBD010000010.1"/>
</dbReference>
<feature type="domain" description="Oligogalacturonate lyase" evidence="1">
    <location>
        <begin position="3"/>
        <end position="385"/>
    </location>
</feature>
<dbReference type="SUPFAM" id="SSF82171">
    <property type="entry name" value="DPP6 N-terminal domain-like"/>
    <property type="match status" value="2"/>
</dbReference>
<accession>A0ABT1YHC8</accession>
<comment type="caution">
    <text evidence="2">The sequence shown here is derived from an EMBL/GenBank/DDBJ whole genome shotgun (WGS) entry which is preliminary data.</text>
</comment>
<gene>
    <name evidence="2" type="ORF">NV381_15380</name>
</gene>
<reference evidence="2 3" key="1">
    <citation type="submission" date="2022-08" db="EMBL/GenBank/DDBJ databases">
        <title>Paenibacillus endoradicis sp. nov., Paenibacillus radicibacter sp. nov and Paenibacillus pararadicis sp. nov., three cold-adapted plant growth-promoting bacteria isolated from root of Larix gmelinii in Great Khingan.</title>
        <authorList>
            <person name="Xue H."/>
        </authorList>
    </citation>
    <scope>NUCLEOTIDE SEQUENCE [LARGE SCALE GENOMIC DNA]</scope>
    <source>
        <strain evidence="2 3">N5-1-1-5</strain>
    </source>
</reference>
<dbReference type="InterPro" id="IPR015943">
    <property type="entry name" value="WD40/YVTN_repeat-like_dom_sf"/>
</dbReference>
<keyword evidence="3" id="KW-1185">Reference proteome</keyword>
<dbReference type="GO" id="GO:0016829">
    <property type="term" value="F:lyase activity"/>
    <property type="evidence" value="ECO:0007669"/>
    <property type="project" value="UniProtKB-KW"/>
</dbReference>
<proteinExistence type="predicted"/>
<sequence length="387" mass="44635">MIGKTYPSEKKTYKDAKTGKMVTQLTSGESNNFQLYFTDNSFTLGDKDIYFLSDRGSEKPEQYNFFKMELDSGIITQITDEKQGLTKYTKTPDSEYLIYTVGNLMKKLNTRTMESEVIYEETGNYTMGGPFISPDKKYVGIPRNEKVGLVRGANYAGFKEMMYAIKNSVITFAYMDGSRALDVHESTHYINHFQFSPDDSSVALFCHEGPWNLVQQRMWMLDAVSRKVTPCFRQEEDDSIGHEFWTREGNIFFDNRRKGHDGTITSDRTQATVETVHDIEADQMPYVAIVDRKGEVLKKVELPYYCNHYHANTDNSLLVGDEVDDLVLIDMTQEKPVPQTLCYHGTSWYDGRRHAHPCFSWNGELILFASDRDDNKNNLYLIELDQE</sequence>
<evidence type="ECO:0000259" key="1">
    <source>
        <dbReference type="Pfam" id="PF14583"/>
    </source>
</evidence>
<dbReference type="Gene3D" id="2.130.10.10">
    <property type="entry name" value="YVTN repeat-like/Quinoprotein amine dehydrogenase"/>
    <property type="match status" value="1"/>
</dbReference>
<organism evidence="2 3">
    <name type="scientific">Paenibacillus radicis</name>
    <name type="common">ex Xue et al. 2023</name>
    <dbReference type="NCBI Taxonomy" id="2972489"/>
    <lineage>
        <taxon>Bacteria</taxon>
        <taxon>Bacillati</taxon>
        <taxon>Bacillota</taxon>
        <taxon>Bacilli</taxon>
        <taxon>Bacillales</taxon>
        <taxon>Paenibacillaceae</taxon>
        <taxon>Paenibacillus</taxon>
    </lineage>
</organism>
<dbReference type="Pfam" id="PF14583">
    <property type="entry name" value="Pectate_lyase22"/>
    <property type="match status" value="1"/>
</dbReference>
<dbReference type="InterPro" id="IPR027946">
    <property type="entry name" value="Ogl_dom"/>
</dbReference>